<feature type="domain" description="Type II secretion system protein GspF" evidence="8">
    <location>
        <begin position="193"/>
        <end position="305"/>
    </location>
</feature>
<feature type="transmembrane region" description="Helical" evidence="7">
    <location>
        <begin position="107"/>
        <end position="124"/>
    </location>
</feature>
<dbReference type="Gene3D" id="1.20.81.30">
    <property type="entry name" value="Type II secretion system (T2SS), domain F"/>
    <property type="match status" value="2"/>
</dbReference>
<reference evidence="9 10" key="1">
    <citation type="submission" date="2020-02" db="EMBL/GenBank/DDBJ databases">
        <title>Genome sequences of Thiorhodococcus mannitoliphagus and Thiorhodococcus minor, purple sulfur photosynthetic bacteria in the gammaproteobacterial family, Chromatiaceae.</title>
        <authorList>
            <person name="Aviles F.A."/>
            <person name="Meyer T.E."/>
            <person name="Kyndt J.A."/>
        </authorList>
    </citation>
    <scope>NUCLEOTIDE SEQUENCE [LARGE SCALE GENOMIC DNA]</scope>
    <source>
        <strain evidence="9 10">DSM 11518</strain>
    </source>
</reference>
<dbReference type="AlphaFoldDB" id="A0A6M0JXB2"/>
<organism evidence="9 10">
    <name type="scientific">Thiorhodococcus minor</name>
    <dbReference type="NCBI Taxonomy" id="57489"/>
    <lineage>
        <taxon>Bacteria</taxon>
        <taxon>Pseudomonadati</taxon>
        <taxon>Pseudomonadota</taxon>
        <taxon>Gammaproteobacteria</taxon>
        <taxon>Chromatiales</taxon>
        <taxon>Chromatiaceae</taxon>
        <taxon>Thiorhodococcus</taxon>
    </lineage>
</organism>
<comment type="subcellular location">
    <subcellularLocation>
        <location evidence="1">Cell membrane</location>
        <topology evidence="1">Multi-pass membrane protein</topology>
    </subcellularLocation>
</comment>
<evidence type="ECO:0000256" key="1">
    <source>
        <dbReference type="ARBA" id="ARBA00004651"/>
    </source>
</evidence>
<proteinExistence type="inferred from homology"/>
<name>A0A6M0JXB2_9GAMM</name>
<evidence type="ECO:0000313" key="9">
    <source>
        <dbReference type="EMBL" id="NEV62178.1"/>
    </source>
</evidence>
<dbReference type="RefSeq" id="WP_164452651.1">
    <property type="nucleotide sequence ID" value="NZ_JAAIJQ010000023.1"/>
</dbReference>
<dbReference type="Pfam" id="PF00482">
    <property type="entry name" value="T2SSF"/>
    <property type="match status" value="2"/>
</dbReference>
<dbReference type="InterPro" id="IPR003004">
    <property type="entry name" value="GspF/PilC"/>
</dbReference>
<accession>A0A6M0JXB2</accession>
<evidence type="ECO:0000256" key="6">
    <source>
        <dbReference type="ARBA" id="ARBA00023136"/>
    </source>
</evidence>
<dbReference type="PANTHER" id="PTHR30012:SF0">
    <property type="entry name" value="TYPE II SECRETION SYSTEM PROTEIN F-RELATED"/>
    <property type="match status" value="1"/>
</dbReference>
<dbReference type="Proteomes" id="UP000483379">
    <property type="component" value="Unassembled WGS sequence"/>
</dbReference>
<gene>
    <name evidence="9" type="ORF">G3446_09795</name>
</gene>
<evidence type="ECO:0000256" key="4">
    <source>
        <dbReference type="ARBA" id="ARBA00022692"/>
    </source>
</evidence>
<dbReference type="PANTHER" id="PTHR30012">
    <property type="entry name" value="GENERAL SECRETION PATHWAY PROTEIN"/>
    <property type="match status" value="1"/>
</dbReference>
<dbReference type="GO" id="GO:0005886">
    <property type="term" value="C:plasma membrane"/>
    <property type="evidence" value="ECO:0007669"/>
    <property type="project" value="UniProtKB-SubCell"/>
</dbReference>
<evidence type="ECO:0000256" key="3">
    <source>
        <dbReference type="ARBA" id="ARBA00022475"/>
    </source>
</evidence>
<evidence type="ECO:0000256" key="7">
    <source>
        <dbReference type="SAM" id="Phobius"/>
    </source>
</evidence>
<evidence type="ECO:0000313" key="10">
    <source>
        <dbReference type="Proteomes" id="UP000483379"/>
    </source>
</evidence>
<evidence type="ECO:0000256" key="2">
    <source>
        <dbReference type="ARBA" id="ARBA00005745"/>
    </source>
</evidence>
<evidence type="ECO:0000259" key="8">
    <source>
        <dbReference type="Pfam" id="PF00482"/>
    </source>
</evidence>
<evidence type="ECO:0000256" key="5">
    <source>
        <dbReference type="ARBA" id="ARBA00022989"/>
    </source>
</evidence>
<keyword evidence="4 7" id="KW-0812">Transmembrane</keyword>
<protein>
    <recommendedName>
        <fullName evidence="8">Type II secretion system protein GspF domain-containing protein</fullName>
    </recommendedName>
</protein>
<comment type="similarity">
    <text evidence="2">Belongs to the GSP F family.</text>
</comment>
<keyword evidence="6 7" id="KW-0472">Membrane</keyword>
<feature type="transmembrane region" description="Helical" evidence="7">
    <location>
        <begin position="136"/>
        <end position="158"/>
    </location>
</feature>
<keyword evidence="5 7" id="KW-1133">Transmembrane helix</keyword>
<keyword evidence="3" id="KW-1003">Cell membrane</keyword>
<dbReference type="InterPro" id="IPR042094">
    <property type="entry name" value="T2SS_GspF_sf"/>
</dbReference>
<dbReference type="EMBL" id="JAAIJQ010000023">
    <property type="protein sequence ID" value="NEV62178.1"/>
    <property type="molecule type" value="Genomic_DNA"/>
</dbReference>
<comment type="caution">
    <text evidence="9">The sequence shown here is derived from an EMBL/GenBank/DDBJ whole genome shotgun (WGS) entry which is preliminary data.</text>
</comment>
<sequence>MDHRTKADLMAQLASLDHAGMPPEQAFRTLAEGASPSQRKPLATAAALAGRGRSLGVIGRQTGLFDRVDTEILQAASVAGRMEQAYRRLAERHDKADLRRRKVRGKLMLPAFVLIVAAFVRPVQGLILGELGPFDYLGAVLAPLLVVAMVIFLAPRLLGVAKSAGGRRSLDALALRLPLLGRLEILRNRSRYLDALALLIESGVPALKALSIAAGTVPSQKARVALDGLRLAVESGHPLHRAFADCPLIDARSTRLLAAGEASGSLGDMLTRIAAMTRTDLEGLEDALATWVPRIAYLGVAAWILSGVSPTAFAPSVPGDL</sequence>
<keyword evidence="10" id="KW-1185">Reference proteome</keyword>
<feature type="domain" description="Type II secretion system protein GspF" evidence="8">
    <location>
        <begin position="11"/>
        <end position="120"/>
    </location>
</feature>
<dbReference type="InterPro" id="IPR018076">
    <property type="entry name" value="T2SS_GspF_dom"/>
</dbReference>